<feature type="region of interest" description="Disordered" evidence="1">
    <location>
        <begin position="83"/>
        <end position="106"/>
    </location>
</feature>
<name>A0A195BJT7_9HYME</name>
<gene>
    <name evidence="2" type="ORF">ALC53_04694</name>
</gene>
<dbReference type="Proteomes" id="UP000078540">
    <property type="component" value="Unassembled WGS sequence"/>
</dbReference>
<protein>
    <submittedName>
        <fullName evidence="2">Uncharacterized protein</fullName>
    </submittedName>
</protein>
<proteinExistence type="predicted"/>
<reference evidence="2 3" key="1">
    <citation type="submission" date="2015-09" db="EMBL/GenBank/DDBJ databases">
        <title>Atta colombica WGS genome.</title>
        <authorList>
            <person name="Nygaard S."/>
            <person name="Hu H."/>
            <person name="Boomsma J."/>
            <person name="Zhang G."/>
        </authorList>
    </citation>
    <scope>NUCLEOTIDE SEQUENCE [LARGE SCALE GENOMIC DNA]</scope>
    <source>
        <strain evidence="2">Treedump-2</strain>
        <tissue evidence="2">Whole body</tissue>
    </source>
</reference>
<accession>A0A195BJT7</accession>
<evidence type="ECO:0000313" key="3">
    <source>
        <dbReference type="Proteomes" id="UP000078540"/>
    </source>
</evidence>
<keyword evidence="3" id="KW-1185">Reference proteome</keyword>
<dbReference type="EMBL" id="KQ976453">
    <property type="protein sequence ID" value="KYM85451.1"/>
    <property type="molecule type" value="Genomic_DNA"/>
</dbReference>
<evidence type="ECO:0000313" key="2">
    <source>
        <dbReference type="EMBL" id="KYM85451.1"/>
    </source>
</evidence>
<evidence type="ECO:0000256" key="1">
    <source>
        <dbReference type="SAM" id="MobiDB-lite"/>
    </source>
</evidence>
<organism evidence="2 3">
    <name type="scientific">Atta colombica</name>
    <dbReference type="NCBI Taxonomy" id="520822"/>
    <lineage>
        <taxon>Eukaryota</taxon>
        <taxon>Metazoa</taxon>
        <taxon>Ecdysozoa</taxon>
        <taxon>Arthropoda</taxon>
        <taxon>Hexapoda</taxon>
        <taxon>Insecta</taxon>
        <taxon>Pterygota</taxon>
        <taxon>Neoptera</taxon>
        <taxon>Endopterygota</taxon>
        <taxon>Hymenoptera</taxon>
        <taxon>Apocrita</taxon>
        <taxon>Aculeata</taxon>
        <taxon>Formicoidea</taxon>
        <taxon>Formicidae</taxon>
        <taxon>Myrmicinae</taxon>
        <taxon>Atta</taxon>
    </lineage>
</organism>
<dbReference type="AlphaFoldDB" id="A0A195BJT7"/>
<sequence>MQFRPNACLVDVLRFDDYSVSQARIRKATRLFLPKIKDNRVSLIRDYRDTQNRRKRIAVSSVKFGISRQAVADVGQPPRKIVLSGNLDSPGYKTQTPSARTFERGR</sequence>